<dbReference type="EMBL" id="JAPEIS010000013">
    <property type="protein sequence ID" value="KAJ8060556.1"/>
    <property type="molecule type" value="Genomic_DNA"/>
</dbReference>
<feature type="region of interest" description="Disordered" evidence="5">
    <location>
        <begin position="66"/>
        <end position="94"/>
    </location>
</feature>
<evidence type="ECO:0000256" key="4">
    <source>
        <dbReference type="ARBA" id="ARBA00022898"/>
    </source>
</evidence>
<evidence type="ECO:0000256" key="3">
    <source>
        <dbReference type="ARBA" id="ARBA00022679"/>
    </source>
</evidence>
<gene>
    <name evidence="7" type="ORF">OCU04_010871</name>
</gene>
<dbReference type="GO" id="GO:0009102">
    <property type="term" value="P:biotin biosynthetic process"/>
    <property type="evidence" value="ECO:0007669"/>
    <property type="project" value="TreeGrafter"/>
</dbReference>
<dbReference type="AlphaFoldDB" id="A0A9X0DEH0"/>
<evidence type="ECO:0000256" key="5">
    <source>
        <dbReference type="SAM" id="MobiDB-lite"/>
    </source>
</evidence>
<keyword evidence="8" id="KW-1185">Reference proteome</keyword>
<feature type="domain" description="Aminotransferase class I/classII large" evidence="6">
    <location>
        <begin position="84"/>
        <end position="426"/>
    </location>
</feature>
<dbReference type="Gene3D" id="3.90.1150.10">
    <property type="entry name" value="Aspartate Aminotransferase, domain 1"/>
    <property type="match status" value="1"/>
</dbReference>
<dbReference type="Pfam" id="PF00155">
    <property type="entry name" value="Aminotran_1_2"/>
    <property type="match status" value="1"/>
</dbReference>
<dbReference type="SUPFAM" id="SSF53383">
    <property type="entry name" value="PLP-dependent transferases"/>
    <property type="match status" value="1"/>
</dbReference>
<dbReference type="InterPro" id="IPR004839">
    <property type="entry name" value="Aminotransferase_I/II_large"/>
</dbReference>
<evidence type="ECO:0000256" key="2">
    <source>
        <dbReference type="ARBA" id="ARBA00010008"/>
    </source>
</evidence>
<protein>
    <recommendedName>
        <fullName evidence="6">Aminotransferase class I/classII large domain-containing protein</fullName>
    </recommendedName>
</protein>
<sequence>MPTLEESMTSALKCRAQKSSLRNLSLPSTIQTTTGVTPIDFSSNDFLSLSTSPLLHNEYLSLLRTHLSPPTTHNSSQSPAPSSAPPTLGSTGSRLLTGNSPLALNLESQISQFHLSPHLGSGALLFNSGFDANSAFFACVPQKGDIVVYDEQIHASVHEGMRGSRAKKFLPFGHNDVGDLRRVLGNVGRGEEVSNVFVAVEGLYSMDGDVCPLRAVVEVVEEIFGLGGITEGGRGYIAVDEAHSTGVYGPQGRGLVCELGLEEKIFARLHTFGKALAGNGAIILTTPLTRHYLLNYARPLIYSTSLSTPSLLLIAASYSLLLSSSTQSLPSHLRSLSHHLKSLLSHIPRSHYLKPQLQNSEPYTADLNWTPIFSLQTPEPKDLASYCQKAGYNVRAIMSPTVKKGSERVRVCLHAGNTFKEIEGLVGCVKEWIETMEKRGEIQVGDDVLGIHSPLVSDSPVGVQKGYTIDVGASFGERPETQRAKL</sequence>
<evidence type="ECO:0000259" key="6">
    <source>
        <dbReference type="Pfam" id="PF00155"/>
    </source>
</evidence>
<dbReference type="Gene3D" id="3.40.640.10">
    <property type="entry name" value="Type I PLP-dependent aspartate aminotransferase-like (Major domain)"/>
    <property type="match status" value="1"/>
</dbReference>
<dbReference type="InterPro" id="IPR050087">
    <property type="entry name" value="AON_synthase_class-II"/>
</dbReference>
<dbReference type="InterPro" id="IPR015421">
    <property type="entry name" value="PyrdxlP-dep_Trfase_major"/>
</dbReference>
<reference evidence="7" key="1">
    <citation type="submission" date="2022-11" db="EMBL/GenBank/DDBJ databases">
        <title>Genome Resource of Sclerotinia nivalis Strain SnTB1, a Plant Pathogen Isolated from American Ginseng.</title>
        <authorList>
            <person name="Fan S."/>
        </authorList>
    </citation>
    <scope>NUCLEOTIDE SEQUENCE</scope>
    <source>
        <strain evidence="7">SnTB1</strain>
    </source>
</reference>
<comment type="caution">
    <text evidence="7">The sequence shown here is derived from an EMBL/GenBank/DDBJ whole genome shotgun (WGS) entry which is preliminary data.</text>
</comment>
<comment type="similarity">
    <text evidence="2">Belongs to the class-II pyridoxal-phosphate-dependent aminotransferase family. BioF subfamily.</text>
</comment>
<name>A0A9X0DEH0_9HELO</name>
<feature type="compositionally biased region" description="Low complexity" evidence="5">
    <location>
        <begin position="75"/>
        <end position="93"/>
    </location>
</feature>
<dbReference type="InterPro" id="IPR015422">
    <property type="entry name" value="PyrdxlP-dep_Trfase_small"/>
</dbReference>
<accession>A0A9X0DEH0</accession>
<dbReference type="Proteomes" id="UP001152300">
    <property type="component" value="Unassembled WGS sequence"/>
</dbReference>
<dbReference type="InterPro" id="IPR015424">
    <property type="entry name" value="PyrdxlP-dep_Trfase"/>
</dbReference>
<evidence type="ECO:0000256" key="1">
    <source>
        <dbReference type="ARBA" id="ARBA00001933"/>
    </source>
</evidence>
<dbReference type="GO" id="GO:0016740">
    <property type="term" value="F:transferase activity"/>
    <property type="evidence" value="ECO:0007669"/>
    <property type="project" value="UniProtKB-KW"/>
</dbReference>
<dbReference type="GO" id="GO:0030170">
    <property type="term" value="F:pyridoxal phosphate binding"/>
    <property type="evidence" value="ECO:0007669"/>
    <property type="project" value="InterPro"/>
</dbReference>
<evidence type="ECO:0000313" key="7">
    <source>
        <dbReference type="EMBL" id="KAJ8060556.1"/>
    </source>
</evidence>
<keyword evidence="3" id="KW-0808">Transferase</keyword>
<dbReference type="PANTHER" id="PTHR13693">
    <property type="entry name" value="CLASS II AMINOTRANSFERASE/8-AMINO-7-OXONONANOATE SYNTHASE"/>
    <property type="match status" value="1"/>
</dbReference>
<keyword evidence="4" id="KW-0663">Pyridoxal phosphate</keyword>
<organism evidence="7 8">
    <name type="scientific">Sclerotinia nivalis</name>
    <dbReference type="NCBI Taxonomy" id="352851"/>
    <lineage>
        <taxon>Eukaryota</taxon>
        <taxon>Fungi</taxon>
        <taxon>Dikarya</taxon>
        <taxon>Ascomycota</taxon>
        <taxon>Pezizomycotina</taxon>
        <taxon>Leotiomycetes</taxon>
        <taxon>Helotiales</taxon>
        <taxon>Sclerotiniaceae</taxon>
        <taxon>Sclerotinia</taxon>
    </lineage>
</organism>
<proteinExistence type="inferred from homology"/>
<dbReference type="PANTHER" id="PTHR13693:SF77">
    <property type="entry name" value="8-AMINO-7-OXONONANOATE SYNTHASE"/>
    <property type="match status" value="1"/>
</dbReference>
<evidence type="ECO:0000313" key="8">
    <source>
        <dbReference type="Proteomes" id="UP001152300"/>
    </source>
</evidence>
<comment type="cofactor">
    <cofactor evidence="1">
        <name>pyridoxal 5'-phosphate</name>
        <dbReference type="ChEBI" id="CHEBI:597326"/>
    </cofactor>
</comment>
<dbReference type="OrthoDB" id="2382073at2759"/>